<dbReference type="InterPro" id="IPR003593">
    <property type="entry name" value="AAA+_ATPase"/>
</dbReference>
<evidence type="ECO:0000259" key="9">
    <source>
        <dbReference type="PROSITE" id="PS50162"/>
    </source>
</evidence>
<dbReference type="HAMAP" id="MF_01498">
    <property type="entry name" value="RadA_bact"/>
    <property type="match status" value="1"/>
</dbReference>
<protein>
    <recommendedName>
        <fullName evidence="9">RecA family profile 1 domain-containing protein</fullName>
    </recommendedName>
</protein>
<dbReference type="GO" id="GO:0016787">
    <property type="term" value="F:hydrolase activity"/>
    <property type="evidence" value="ECO:0007669"/>
    <property type="project" value="UniProtKB-KW"/>
</dbReference>
<accession>A0A0F9F9B8</accession>
<evidence type="ECO:0000256" key="6">
    <source>
        <dbReference type="ARBA" id="ARBA00023016"/>
    </source>
</evidence>
<dbReference type="InterPro" id="IPR027417">
    <property type="entry name" value="P-loop_NTPase"/>
</dbReference>
<dbReference type="GO" id="GO:0005829">
    <property type="term" value="C:cytosol"/>
    <property type="evidence" value="ECO:0007669"/>
    <property type="project" value="TreeGrafter"/>
</dbReference>
<dbReference type="SUPFAM" id="SSF52540">
    <property type="entry name" value="P-loop containing nucleoside triphosphate hydrolases"/>
    <property type="match status" value="1"/>
</dbReference>
<dbReference type="PROSITE" id="PS50162">
    <property type="entry name" value="RECA_2"/>
    <property type="match status" value="1"/>
</dbReference>
<feature type="non-terminal residue" evidence="10">
    <location>
        <position position="1"/>
    </location>
</feature>
<dbReference type="Pfam" id="PF13541">
    <property type="entry name" value="ChlI"/>
    <property type="match status" value="1"/>
</dbReference>
<keyword evidence="5" id="KW-0067">ATP-binding</keyword>
<dbReference type="SMART" id="SM00382">
    <property type="entry name" value="AAA"/>
    <property type="match status" value="1"/>
</dbReference>
<dbReference type="GO" id="GO:0140664">
    <property type="term" value="F:ATP-dependent DNA damage sensor activity"/>
    <property type="evidence" value="ECO:0007669"/>
    <property type="project" value="InterPro"/>
</dbReference>
<dbReference type="InterPro" id="IPR014721">
    <property type="entry name" value="Ribsml_uS5_D2-typ_fold_subgr"/>
</dbReference>
<dbReference type="SUPFAM" id="SSF54211">
    <property type="entry name" value="Ribosomal protein S5 domain 2-like"/>
    <property type="match status" value="1"/>
</dbReference>
<dbReference type="PANTHER" id="PTHR32472">
    <property type="entry name" value="DNA REPAIR PROTEIN RADA"/>
    <property type="match status" value="1"/>
</dbReference>
<dbReference type="NCBIfam" id="TIGR00416">
    <property type="entry name" value="sms"/>
    <property type="match status" value="1"/>
</dbReference>
<dbReference type="GO" id="GO:0000725">
    <property type="term" value="P:recombinational repair"/>
    <property type="evidence" value="ECO:0007669"/>
    <property type="project" value="TreeGrafter"/>
</dbReference>
<keyword evidence="7" id="KW-0238">DNA-binding</keyword>
<sequence length="416" mass="44853">NTMVEEPAAGQKNNQYTVFPTNKAVSVTDIKSAKVERTKSGISELDRLLGGGLVDGSLILLGGAPGIGKSTLLLQLASALASKGQKILIASGEESAEQTKIRADRLGTLSKDLYILAENNLEVVEKQLEAVKADVLIVDSIQTMFLPEIGSAPGSVSQVRECTSRLMKVAKGKNTIVFIVGHVTKEGSIAGPRVLEHMVDTVLYFEGDSFHNHRIIRAVKNRFGSTNEIAIFEMAEEGLKQVENPSELFLSERANASGSTITATVEGSRPLLVEIQALVCNSYYTNPRRQTSGLDYNRLAIIIAVLEKKAGLSLADKDIYANVAGGLKIDEAAADLAIALSIASNLKDNILNTDTIVFGELGLSGEIRQVNNIEIRIKEAVKLGFKQAILPKCKFKSSDIKLNKVDNISEALDYLK</sequence>
<gene>
    <name evidence="10" type="ORF">LCGC14_1980550</name>
</gene>
<evidence type="ECO:0000256" key="4">
    <source>
        <dbReference type="ARBA" id="ARBA00022801"/>
    </source>
</evidence>
<dbReference type="FunFam" id="3.40.50.300:FF:000050">
    <property type="entry name" value="DNA repair protein RadA"/>
    <property type="match status" value="1"/>
</dbReference>
<evidence type="ECO:0000256" key="7">
    <source>
        <dbReference type="ARBA" id="ARBA00023125"/>
    </source>
</evidence>
<dbReference type="GO" id="GO:0003684">
    <property type="term" value="F:damaged DNA binding"/>
    <property type="evidence" value="ECO:0007669"/>
    <property type="project" value="InterPro"/>
</dbReference>
<dbReference type="CDD" id="cd01121">
    <property type="entry name" value="RadA_SMS_N"/>
    <property type="match status" value="1"/>
</dbReference>
<dbReference type="GO" id="GO:0046872">
    <property type="term" value="F:metal ion binding"/>
    <property type="evidence" value="ECO:0007669"/>
    <property type="project" value="UniProtKB-KW"/>
</dbReference>
<dbReference type="EMBL" id="LAZR01022154">
    <property type="protein sequence ID" value="KKL82858.1"/>
    <property type="molecule type" value="Genomic_DNA"/>
</dbReference>
<proteinExistence type="inferred from homology"/>
<evidence type="ECO:0000256" key="1">
    <source>
        <dbReference type="ARBA" id="ARBA00022723"/>
    </source>
</evidence>
<dbReference type="Gene3D" id="3.40.50.300">
    <property type="entry name" value="P-loop containing nucleotide triphosphate hydrolases"/>
    <property type="match status" value="1"/>
</dbReference>
<organism evidence="10">
    <name type="scientific">marine sediment metagenome</name>
    <dbReference type="NCBI Taxonomy" id="412755"/>
    <lineage>
        <taxon>unclassified sequences</taxon>
        <taxon>metagenomes</taxon>
        <taxon>ecological metagenomes</taxon>
    </lineage>
</organism>
<dbReference type="InterPro" id="IPR004504">
    <property type="entry name" value="DNA_repair_RadA"/>
</dbReference>
<feature type="domain" description="RecA family profile 1" evidence="9">
    <location>
        <begin position="34"/>
        <end position="183"/>
    </location>
</feature>
<comment type="caution">
    <text evidence="10">The sequence shown here is derived from an EMBL/GenBank/DDBJ whole genome shotgun (WGS) entry which is preliminary data.</text>
</comment>
<name>A0A0F9F9B8_9ZZZZ</name>
<evidence type="ECO:0000256" key="5">
    <source>
        <dbReference type="ARBA" id="ARBA00022840"/>
    </source>
</evidence>
<dbReference type="AlphaFoldDB" id="A0A0F9F9B8"/>
<keyword evidence="1" id="KW-0479">Metal-binding</keyword>
<keyword evidence="6" id="KW-0346">Stress response</keyword>
<dbReference type="Gene3D" id="3.30.230.10">
    <property type="match status" value="1"/>
</dbReference>
<dbReference type="PRINTS" id="PR01874">
    <property type="entry name" value="DNAREPAIRADA"/>
</dbReference>
<keyword evidence="8" id="KW-0234">DNA repair</keyword>
<evidence type="ECO:0000256" key="3">
    <source>
        <dbReference type="ARBA" id="ARBA00022763"/>
    </source>
</evidence>
<keyword evidence="3" id="KW-0227">DNA damage</keyword>
<evidence type="ECO:0000313" key="10">
    <source>
        <dbReference type="EMBL" id="KKL82858.1"/>
    </source>
</evidence>
<keyword evidence="2" id="KW-0547">Nucleotide-binding</keyword>
<evidence type="ECO:0000256" key="2">
    <source>
        <dbReference type="ARBA" id="ARBA00022741"/>
    </source>
</evidence>
<reference evidence="10" key="1">
    <citation type="journal article" date="2015" name="Nature">
        <title>Complex archaea that bridge the gap between prokaryotes and eukaryotes.</title>
        <authorList>
            <person name="Spang A."/>
            <person name="Saw J.H."/>
            <person name="Jorgensen S.L."/>
            <person name="Zaremba-Niedzwiedzka K."/>
            <person name="Martijn J."/>
            <person name="Lind A.E."/>
            <person name="van Eijk R."/>
            <person name="Schleper C."/>
            <person name="Guy L."/>
            <person name="Ettema T.J."/>
        </authorList>
    </citation>
    <scope>NUCLEOTIDE SEQUENCE</scope>
</reference>
<dbReference type="Pfam" id="PF13481">
    <property type="entry name" value="AAA_25"/>
    <property type="match status" value="1"/>
</dbReference>
<dbReference type="InterPro" id="IPR020568">
    <property type="entry name" value="Ribosomal_Su5_D2-typ_SF"/>
</dbReference>
<dbReference type="PANTHER" id="PTHR32472:SF10">
    <property type="entry name" value="DNA REPAIR PROTEIN RADA-LIKE PROTEIN"/>
    <property type="match status" value="1"/>
</dbReference>
<dbReference type="GO" id="GO:0005524">
    <property type="term" value="F:ATP binding"/>
    <property type="evidence" value="ECO:0007669"/>
    <property type="project" value="UniProtKB-KW"/>
</dbReference>
<dbReference type="InterPro" id="IPR020588">
    <property type="entry name" value="RecA_ATP-bd"/>
</dbReference>
<evidence type="ECO:0000256" key="8">
    <source>
        <dbReference type="ARBA" id="ARBA00023204"/>
    </source>
</evidence>
<keyword evidence="4" id="KW-0378">Hydrolase</keyword>